<reference evidence="14" key="1">
    <citation type="journal article" date="2020" name="mSystems">
        <title>Genome- and Community-Level Interaction Insights into Carbon Utilization and Element Cycling Functions of Hydrothermarchaeota in Hydrothermal Sediment.</title>
        <authorList>
            <person name="Zhou Z."/>
            <person name="Liu Y."/>
            <person name="Xu W."/>
            <person name="Pan J."/>
            <person name="Luo Z.H."/>
            <person name="Li M."/>
        </authorList>
    </citation>
    <scope>NUCLEOTIDE SEQUENCE [LARGE SCALE GENOMIC DNA]</scope>
    <source>
        <strain evidence="14">SpSt-1182</strain>
    </source>
</reference>
<dbReference type="InterPro" id="IPR048634">
    <property type="entry name" value="SecD_SecF_C"/>
</dbReference>
<dbReference type="PANTHER" id="PTHR30081:SF1">
    <property type="entry name" value="PROTEIN TRANSLOCASE SUBUNIT SECD"/>
    <property type="match status" value="1"/>
</dbReference>
<dbReference type="InterPro" id="IPR022646">
    <property type="entry name" value="SecD/SecF_CS"/>
</dbReference>
<evidence type="ECO:0000256" key="6">
    <source>
        <dbReference type="ARBA" id="ARBA00022989"/>
    </source>
</evidence>
<dbReference type="Pfam" id="PF02355">
    <property type="entry name" value="SecD_SecF_C"/>
    <property type="match status" value="1"/>
</dbReference>
<dbReference type="InterPro" id="IPR048631">
    <property type="entry name" value="SecD_1st"/>
</dbReference>
<keyword evidence="3 9" id="KW-1003">Cell membrane</keyword>
<dbReference type="GO" id="GO:0005886">
    <property type="term" value="C:plasma membrane"/>
    <property type="evidence" value="ECO:0007669"/>
    <property type="project" value="UniProtKB-SubCell"/>
</dbReference>
<comment type="similarity">
    <text evidence="9">Belongs to the SecD/SecF family. SecD subfamily.</text>
</comment>
<evidence type="ECO:0000256" key="10">
    <source>
        <dbReference type="SAM" id="MobiDB-lite"/>
    </source>
</evidence>
<feature type="region of interest" description="Disordered" evidence="10">
    <location>
        <begin position="171"/>
        <end position="192"/>
    </location>
</feature>
<sequence>MIGLAGWALWPTWQLYFDAPRAERALDEKMTRATSRADSLKVELEVARHQQRLASLHKRALHLGLDLVGGMHLVLEVDKTQLSAEDARDAADRALEVIRNRIDQFGVFEPIIQKVGQDRILVQLPGVDRDRAKDIIKQTAQLKFQLVADERTAYDALKRADERLTSDELVGEPGAEETVAAETEEEPVATERVPVLDESEGIDPLVADEPGTMLGYVRTIGADFGVDEADYVEFRRLLERSRPFWPSGQEFLFGAPEEHQNRTVRRLYMLKAEPEMLGSAIKDARPSPYQGSDLTLTNTWIVNLQLERREAIEFAQITGRNIGRRLAIVLDNVVRSAPIIQSRIPPEAGAMITTNDVNPDDARDLAIVLRSGALPAPLDYVEERSIGPSLGSDSIRQGILAGLIGALAVMLFMLIYYAVGGALANLALVFNIFFLLAVLAGLRATLTLPGLAGIALTIGMAVDANVLVFERIREELRGGKTTMAAVDTGYDRALVTIVDANATTVITAIALYFIGSGPIRGFAITLIAGLVINVITAVFLTRFIFDWFLSRFEVRKLRI</sequence>
<keyword evidence="4 9" id="KW-0812">Transmembrane</keyword>
<dbReference type="GO" id="GO:0006605">
    <property type="term" value="P:protein targeting"/>
    <property type="evidence" value="ECO:0007669"/>
    <property type="project" value="UniProtKB-UniRule"/>
</dbReference>
<evidence type="ECO:0000259" key="12">
    <source>
        <dbReference type="Pfam" id="PF21760"/>
    </source>
</evidence>
<keyword evidence="7 9" id="KW-0811">Translocation</keyword>
<name>A0A7V0T5K1_UNCW3</name>
<dbReference type="Pfam" id="PF07549">
    <property type="entry name" value="Sec_GG"/>
    <property type="match status" value="1"/>
</dbReference>
<dbReference type="Pfam" id="PF22599">
    <property type="entry name" value="SecDF_P1_head"/>
    <property type="match status" value="1"/>
</dbReference>
<evidence type="ECO:0000256" key="2">
    <source>
        <dbReference type="ARBA" id="ARBA00022448"/>
    </source>
</evidence>
<keyword evidence="5 9" id="KW-0653">Protein transport</keyword>
<dbReference type="NCBIfam" id="TIGR00916">
    <property type="entry name" value="2A0604s01"/>
    <property type="match status" value="1"/>
</dbReference>
<dbReference type="InterPro" id="IPR022813">
    <property type="entry name" value="SecD/SecF_arch_bac"/>
</dbReference>
<feature type="transmembrane region" description="Helical" evidence="9">
    <location>
        <begin position="521"/>
        <end position="549"/>
    </location>
</feature>
<dbReference type="Gene3D" id="3.30.1360.200">
    <property type="match status" value="1"/>
</dbReference>
<dbReference type="PANTHER" id="PTHR30081">
    <property type="entry name" value="PROTEIN-EXPORT MEMBRANE PROTEIN SEC"/>
    <property type="match status" value="1"/>
</dbReference>
<evidence type="ECO:0000259" key="13">
    <source>
        <dbReference type="Pfam" id="PF22599"/>
    </source>
</evidence>
<feature type="domain" description="Protein export membrane protein SecD/SecF C-terminal" evidence="11">
    <location>
        <begin position="381"/>
        <end position="547"/>
    </location>
</feature>
<dbReference type="InterPro" id="IPR005791">
    <property type="entry name" value="SecD"/>
</dbReference>
<dbReference type="Gene3D" id="3.30.70.3220">
    <property type="match status" value="1"/>
</dbReference>
<accession>A0A7V0T5K1</accession>
<feature type="transmembrane region" description="Helical" evidence="9">
    <location>
        <begin position="493"/>
        <end position="515"/>
    </location>
</feature>
<keyword evidence="6 9" id="KW-1133">Transmembrane helix</keyword>
<dbReference type="InterPro" id="IPR054384">
    <property type="entry name" value="SecDF_P1_head"/>
</dbReference>
<dbReference type="NCBIfam" id="TIGR01129">
    <property type="entry name" value="secD"/>
    <property type="match status" value="1"/>
</dbReference>
<evidence type="ECO:0000256" key="4">
    <source>
        <dbReference type="ARBA" id="ARBA00022692"/>
    </source>
</evidence>
<dbReference type="InterPro" id="IPR001036">
    <property type="entry name" value="Acrflvin-R"/>
</dbReference>
<keyword evidence="8 9" id="KW-0472">Membrane</keyword>
<dbReference type="EMBL" id="DSBX01000116">
    <property type="protein sequence ID" value="HDQ99241.1"/>
    <property type="molecule type" value="Genomic_DNA"/>
</dbReference>
<comment type="caution">
    <text evidence="14">The sequence shown here is derived from an EMBL/GenBank/DDBJ whole genome shotgun (WGS) entry which is preliminary data.</text>
</comment>
<gene>
    <name evidence="9 14" type="primary">secD</name>
    <name evidence="14" type="ORF">ENN51_03000</name>
</gene>
<comment type="subcellular location">
    <subcellularLocation>
        <location evidence="1 9">Cell membrane</location>
        <topology evidence="1 9">Multi-pass membrane protein</topology>
    </subcellularLocation>
</comment>
<feature type="transmembrane region" description="Helical" evidence="9">
    <location>
        <begin position="398"/>
        <end position="419"/>
    </location>
</feature>
<feature type="transmembrane region" description="Helical" evidence="9">
    <location>
        <begin position="452"/>
        <end position="472"/>
    </location>
</feature>
<evidence type="ECO:0000256" key="7">
    <source>
        <dbReference type="ARBA" id="ARBA00023010"/>
    </source>
</evidence>
<dbReference type="Proteomes" id="UP000885672">
    <property type="component" value="Unassembled WGS sequence"/>
</dbReference>
<dbReference type="Pfam" id="PF21760">
    <property type="entry name" value="SecD_1st"/>
    <property type="match status" value="1"/>
</dbReference>
<feature type="compositionally biased region" description="Low complexity" evidence="10">
    <location>
        <begin position="171"/>
        <end position="181"/>
    </location>
</feature>
<feature type="domain" description="Protein translocase subunit SecDF P1" evidence="12">
    <location>
        <begin position="92"/>
        <end position="148"/>
    </location>
</feature>
<evidence type="ECO:0000256" key="3">
    <source>
        <dbReference type="ARBA" id="ARBA00022475"/>
    </source>
</evidence>
<dbReference type="InterPro" id="IPR055344">
    <property type="entry name" value="SecD_SecF_C_bact"/>
</dbReference>
<evidence type="ECO:0000256" key="5">
    <source>
        <dbReference type="ARBA" id="ARBA00022927"/>
    </source>
</evidence>
<keyword evidence="2 9" id="KW-0813">Transport</keyword>
<protein>
    <recommendedName>
        <fullName evidence="9">Protein translocase subunit SecD</fullName>
    </recommendedName>
</protein>
<evidence type="ECO:0000256" key="9">
    <source>
        <dbReference type="HAMAP-Rule" id="MF_01463"/>
    </source>
</evidence>
<dbReference type="PRINTS" id="PR00702">
    <property type="entry name" value="ACRIFLAVINRP"/>
</dbReference>
<dbReference type="GO" id="GO:0065002">
    <property type="term" value="P:intracellular protein transmembrane transport"/>
    <property type="evidence" value="ECO:0007669"/>
    <property type="project" value="UniProtKB-UniRule"/>
</dbReference>
<feature type="domain" description="SecDF P1 head subdomain" evidence="13">
    <location>
        <begin position="265"/>
        <end position="376"/>
    </location>
</feature>
<evidence type="ECO:0000256" key="8">
    <source>
        <dbReference type="ARBA" id="ARBA00023136"/>
    </source>
</evidence>
<dbReference type="AlphaFoldDB" id="A0A7V0T5K1"/>
<dbReference type="Gene3D" id="1.20.1640.10">
    <property type="entry name" value="Multidrug efflux transporter AcrB transmembrane domain"/>
    <property type="match status" value="1"/>
</dbReference>
<dbReference type="HAMAP" id="MF_01463_B">
    <property type="entry name" value="SecD_B"/>
    <property type="match status" value="1"/>
</dbReference>
<comment type="caution">
    <text evidence="9">Lacks conserved residue(s) required for the propagation of feature annotation.</text>
</comment>
<evidence type="ECO:0000256" key="1">
    <source>
        <dbReference type="ARBA" id="ARBA00004651"/>
    </source>
</evidence>
<dbReference type="GO" id="GO:0015450">
    <property type="term" value="F:protein-transporting ATPase activity"/>
    <property type="evidence" value="ECO:0007669"/>
    <property type="project" value="InterPro"/>
</dbReference>
<proteinExistence type="inferred from homology"/>
<organism evidence="14">
    <name type="scientific">candidate division WOR-3 bacterium</name>
    <dbReference type="NCBI Taxonomy" id="2052148"/>
    <lineage>
        <taxon>Bacteria</taxon>
        <taxon>Bacteria division WOR-3</taxon>
    </lineage>
</organism>
<dbReference type="GO" id="GO:0043952">
    <property type="term" value="P:protein transport by the Sec complex"/>
    <property type="evidence" value="ECO:0007669"/>
    <property type="project" value="UniProtKB-UniRule"/>
</dbReference>
<evidence type="ECO:0000259" key="11">
    <source>
        <dbReference type="Pfam" id="PF02355"/>
    </source>
</evidence>
<comment type="function">
    <text evidence="9">Part of the Sec protein translocase complex. Interacts with the SecYEG preprotein conducting channel. SecDF uses the proton motive force (PMF) to complete protein translocation after the ATP-dependent function of SecA.</text>
</comment>
<dbReference type="SUPFAM" id="SSF82866">
    <property type="entry name" value="Multidrug efflux transporter AcrB transmembrane domain"/>
    <property type="match status" value="1"/>
</dbReference>
<comment type="subunit">
    <text evidence="9">Forms a complex with SecF. Part of the essential Sec protein translocation apparatus which comprises SecA, SecYEG and auxiliary proteins SecDF. Other proteins may also be involved.</text>
</comment>
<dbReference type="FunFam" id="1.20.1640.10:FF:000004">
    <property type="entry name" value="Protein translocase subunit SecD"/>
    <property type="match status" value="1"/>
</dbReference>
<feature type="transmembrane region" description="Helical" evidence="9">
    <location>
        <begin position="426"/>
        <end position="446"/>
    </location>
</feature>
<evidence type="ECO:0000313" key="14">
    <source>
        <dbReference type="EMBL" id="HDQ99241.1"/>
    </source>
</evidence>